<dbReference type="Proteomes" id="UP001448858">
    <property type="component" value="Chromosome"/>
</dbReference>
<evidence type="ECO:0000256" key="1">
    <source>
        <dbReference type="SAM" id="MobiDB-lite"/>
    </source>
</evidence>
<dbReference type="PANTHER" id="PTHR38011">
    <property type="entry name" value="DIHYDROFOLATE REDUCTASE FAMILY PROTEIN (AFU_ORTHOLOGUE AFUA_8G06820)"/>
    <property type="match status" value="1"/>
</dbReference>
<feature type="region of interest" description="Disordered" evidence="1">
    <location>
        <begin position="20"/>
        <end position="41"/>
    </location>
</feature>
<accession>A0ABZ3A0M9</accession>
<dbReference type="Gene3D" id="3.40.430.10">
    <property type="entry name" value="Dihydrofolate Reductase, subunit A"/>
    <property type="match status" value="1"/>
</dbReference>
<evidence type="ECO:0000313" key="3">
    <source>
        <dbReference type="EMBL" id="WZP17015.1"/>
    </source>
</evidence>
<evidence type="ECO:0000313" key="4">
    <source>
        <dbReference type="Proteomes" id="UP001448858"/>
    </source>
</evidence>
<organism evidence="3 4">
    <name type="scientific">Arthrobacter citreus</name>
    <dbReference type="NCBI Taxonomy" id="1670"/>
    <lineage>
        <taxon>Bacteria</taxon>
        <taxon>Bacillati</taxon>
        <taxon>Actinomycetota</taxon>
        <taxon>Actinomycetes</taxon>
        <taxon>Micrococcales</taxon>
        <taxon>Micrococcaceae</taxon>
        <taxon>Arthrobacter</taxon>
    </lineage>
</organism>
<dbReference type="PANTHER" id="PTHR38011:SF11">
    <property type="entry name" value="2,5-DIAMINO-6-RIBOSYLAMINO-4(3H)-PYRIMIDINONE 5'-PHOSPHATE REDUCTASE"/>
    <property type="match status" value="1"/>
</dbReference>
<dbReference type="RefSeq" id="WP_342024613.1">
    <property type="nucleotide sequence ID" value="NZ_CP151657.1"/>
</dbReference>
<keyword evidence="4" id="KW-1185">Reference proteome</keyword>
<reference evidence="3 4" key="1">
    <citation type="submission" date="2024-04" db="EMBL/GenBank/DDBJ databases">
        <title>Arthrobacter sp. from Plains bison fecal sample.</title>
        <authorList>
            <person name="Ruzzini A."/>
        </authorList>
    </citation>
    <scope>NUCLEOTIDE SEQUENCE [LARGE SCALE GENOMIC DNA]</scope>
    <source>
        <strain evidence="3 4">EINP1</strain>
    </source>
</reference>
<name>A0ABZ3A0M9_9MICC</name>
<evidence type="ECO:0000259" key="2">
    <source>
        <dbReference type="Pfam" id="PF01872"/>
    </source>
</evidence>
<dbReference type="SUPFAM" id="SSF53597">
    <property type="entry name" value="Dihydrofolate reductase-like"/>
    <property type="match status" value="1"/>
</dbReference>
<sequence length="192" mass="20369">MVRTLYYVAASLDGFLIEGENHAGGRNPGERTRESGASPFGDPSFPEFLRGVGAVAMGARTYRDFLADAASWPYGKIPVWVFTHHEFPGIPGADITFIRGEAAEFHPDIVHDAGEKDVLLAGGGNIAGQFMDEGLIDEMVLTVVPVALGSGRPVLPVGSVTKPAVLLETRSVGEGLVQLHYAFGPGEQPVPK</sequence>
<feature type="compositionally biased region" description="Basic and acidic residues" evidence="1">
    <location>
        <begin position="20"/>
        <end position="34"/>
    </location>
</feature>
<feature type="domain" description="Bacterial bifunctional deaminase-reductase C-terminal" evidence="2">
    <location>
        <begin position="111"/>
        <end position="174"/>
    </location>
</feature>
<dbReference type="EMBL" id="CP151657">
    <property type="protein sequence ID" value="WZP17015.1"/>
    <property type="molecule type" value="Genomic_DNA"/>
</dbReference>
<dbReference type="InterPro" id="IPR002734">
    <property type="entry name" value="RibDG_C"/>
</dbReference>
<gene>
    <name evidence="3" type="ORF">AAE021_05495</name>
</gene>
<dbReference type="InterPro" id="IPR024072">
    <property type="entry name" value="DHFR-like_dom_sf"/>
</dbReference>
<dbReference type="InterPro" id="IPR050765">
    <property type="entry name" value="Riboflavin_Biosynth_HTPR"/>
</dbReference>
<dbReference type="Pfam" id="PF01872">
    <property type="entry name" value="RibD_C"/>
    <property type="match status" value="1"/>
</dbReference>
<protein>
    <submittedName>
        <fullName evidence="3">Dihydrofolate reductase family protein</fullName>
    </submittedName>
</protein>
<proteinExistence type="predicted"/>